<evidence type="ECO:0000313" key="2">
    <source>
        <dbReference type="Proteomes" id="UP000176770"/>
    </source>
</evidence>
<accession>A0A1G2HJR2</accession>
<gene>
    <name evidence="1" type="ORF">A3F94_03170</name>
</gene>
<proteinExistence type="predicted"/>
<organism evidence="1 2">
    <name type="scientific">Candidatus Spechtbacteria bacterium RIFCSPLOWO2_12_FULL_38_22</name>
    <dbReference type="NCBI Taxonomy" id="1802165"/>
    <lineage>
        <taxon>Bacteria</taxon>
        <taxon>Candidatus Spechtiibacteriota</taxon>
    </lineage>
</organism>
<protein>
    <submittedName>
        <fullName evidence="1">Uncharacterized protein</fullName>
    </submittedName>
</protein>
<comment type="caution">
    <text evidence="1">The sequence shown here is derived from an EMBL/GenBank/DDBJ whole genome shotgun (WGS) entry which is preliminary data.</text>
</comment>
<dbReference type="AlphaFoldDB" id="A0A1G2HJR2"/>
<reference evidence="1 2" key="1">
    <citation type="journal article" date="2016" name="Nat. Commun.">
        <title>Thousands of microbial genomes shed light on interconnected biogeochemical processes in an aquifer system.</title>
        <authorList>
            <person name="Anantharaman K."/>
            <person name="Brown C.T."/>
            <person name="Hug L.A."/>
            <person name="Sharon I."/>
            <person name="Castelle C.J."/>
            <person name="Probst A.J."/>
            <person name="Thomas B.C."/>
            <person name="Singh A."/>
            <person name="Wilkins M.J."/>
            <person name="Karaoz U."/>
            <person name="Brodie E.L."/>
            <person name="Williams K.H."/>
            <person name="Hubbard S.S."/>
            <person name="Banfield J.F."/>
        </authorList>
    </citation>
    <scope>NUCLEOTIDE SEQUENCE [LARGE SCALE GENOMIC DNA]</scope>
</reference>
<name>A0A1G2HJR2_9BACT</name>
<evidence type="ECO:0000313" key="1">
    <source>
        <dbReference type="EMBL" id="OGZ62138.1"/>
    </source>
</evidence>
<dbReference type="EMBL" id="MHOK01000007">
    <property type="protein sequence ID" value="OGZ62138.1"/>
    <property type="molecule type" value="Genomic_DNA"/>
</dbReference>
<dbReference type="Proteomes" id="UP000176770">
    <property type="component" value="Unassembled WGS sequence"/>
</dbReference>
<sequence length="84" mass="9341">MDYLPARLADLSFAGGYAETRALAKRVRWVVKNSIIYSVVSGNAVVAWNKLYYFLLLLTINYKLLTSYSAYAQKLSNSNSVPAG</sequence>